<dbReference type="CDD" id="cd00305">
    <property type="entry name" value="Cu-Zn_Superoxide_Dismutase"/>
    <property type="match status" value="1"/>
</dbReference>
<keyword evidence="3" id="KW-0186">Copper</keyword>
<sequence>MKIQIPSIILAFFVSMTLAGCGAGDEEKETADPPQEENVADIPDDSEVDESDQENIQEGESPDTVDNDNTSGEENSNGDNMVTVSMMNGDEEEIGMAEVSETEEGVTIQLEASNLPEDSEHGFHIHETGACEAPDFKSAGGHFNPEDTEHGTESDGGPHAGDLPNITTDENGEVSEEIVNDKVTLMEGEDNSLLKEDGTALVIHAGADDHQSQPSGDAGDRIACGVIEK</sequence>
<feature type="compositionally biased region" description="Acidic residues" evidence="4">
    <location>
        <begin position="24"/>
        <end position="66"/>
    </location>
</feature>
<gene>
    <name evidence="7" type="ORF">SAMN05192532_10520</name>
</gene>
<protein>
    <recommendedName>
        <fullName evidence="3">Superoxide dismutase [Cu-Zn]</fullName>
        <ecNumber evidence="3">1.15.1.1</ecNumber>
    </recommendedName>
</protein>
<feature type="signal peptide" evidence="5">
    <location>
        <begin position="1"/>
        <end position="19"/>
    </location>
</feature>
<feature type="compositionally biased region" description="Basic and acidic residues" evidence="4">
    <location>
        <begin position="144"/>
        <end position="153"/>
    </location>
</feature>
<dbReference type="STRING" id="930128.SAMN05192532_10520"/>
<accession>A0A1I2E0V2</accession>
<dbReference type="SUPFAM" id="SSF49329">
    <property type="entry name" value="Cu,Zn superoxide dismutase-like"/>
    <property type="match status" value="1"/>
</dbReference>
<comment type="cofactor">
    <cofactor evidence="3">
        <name>Cu cation</name>
        <dbReference type="ChEBI" id="CHEBI:23378"/>
    </cofactor>
    <text evidence="3">Binds 1 copper ion per subunit.</text>
</comment>
<feature type="region of interest" description="Disordered" evidence="4">
    <location>
        <begin position="119"/>
        <end position="175"/>
    </location>
</feature>
<dbReference type="PANTHER" id="PTHR10003">
    <property type="entry name" value="SUPEROXIDE DISMUTASE CU-ZN -RELATED"/>
    <property type="match status" value="1"/>
</dbReference>
<feature type="chain" id="PRO_5038836806" description="Superoxide dismutase [Cu-Zn]" evidence="5">
    <location>
        <begin position="20"/>
        <end position="229"/>
    </location>
</feature>
<keyword evidence="5" id="KW-0732">Signal</keyword>
<evidence type="ECO:0000256" key="5">
    <source>
        <dbReference type="SAM" id="SignalP"/>
    </source>
</evidence>
<keyword evidence="3" id="KW-0560">Oxidoreductase</keyword>
<dbReference type="GO" id="GO:0005507">
    <property type="term" value="F:copper ion binding"/>
    <property type="evidence" value="ECO:0007669"/>
    <property type="project" value="InterPro"/>
</dbReference>
<dbReference type="InterPro" id="IPR024134">
    <property type="entry name" value="SOD_Cu/Zn_/chaperone"/>
</dbReference>
<evidence type="ECO:0000259" key="6">
    <source>
        <dbReference type="Pfam" id="PF00080"/>
    </source>
</evidence>
<feature type="region of interest" description="Disordered" evidence="4">
    <location>
        <begin position="206"/>
        <end position="229"/>
    </location>
</feature>
<dbReference type="AlphaFoldDB" id="A0A1I2E0V2"/>
<dbReference type="Gene3D" id="2.60.40.200">
    <property type="entry name" value="Superoxide dismutase, copper/zinc binding domain"/>
    <property type="match status" value="1"/>
</dbReference>
<dbReference type="PRINTS" id="PR00068">
    <property type="entry name" value="CUZNDISMTASE"/>
</dbReference>
<dbReference type="EMBL" id="FONT01000005">
    <property type="protein sequence ID" value="SFE86319.1"/>
    <property type="molecule type" value="Genomic_DNA"/>
</dbReference>
<dbReference type="PROSITE" id="PS51257">
    <property type="entry name" value="PROKAR_LIPOPROTEIN"/>
    <property type="match status" value="1"/>
</dbReference>
<feature type="compositionally biased region" description="Acidic residues" evidence="4">
    <location>
        <begin position="89"/>
        <end position="104"/>
    </location>
</feature>
<dbReference type="Pfam" id="PF00080">
    <property type="entry name" value="Sod_Cu"/>
    <property type="match status" value="1"/>
</dbReference>
<dbReference type="InterPro" id="IPR036423">
    <property type="entry name" value="SOD-like_Cu/Zn_dom_sf"/>
</dbReference>
<comment type="catalytic activity">
    <reaction evidence="3">
        <text>2 superoxide + 2 H(+) = H2O2 + O2</text>
        <dbReference type="Rhea" id="RHEA:20696"/>
        <dbReference type="ChEBI" id="CHEBI:15378"/>
        <dbReference type="ChEBI" id="CHEBI:15379"/>
        <dbReference type="ChEBI" id="CHEBI:16240"/>
        <dbReference type="ChEBI" id="CHEBI:18421"/>
        <dbReference type="EC" id="1.15.1.1"/>
    </reaction>
</comment>
<comment type="cofactor">
    <cofactor evidence="3">
        <name>Zn(2+)</name>
        <dbReference type="ChEBI" id="CHEBI:29105"/>
    </cofactor>
    <text evidence="3">Binds 1 zinc ion per subunit.</text>
</comment>
<evidence type="ECO:0000313" key="7">
    <source>
        <dbReference type="EMBL" id="SFE86319.1"/>
    </source>
</evidence>
<dbReference type="GO" id="GO:0004784">
    <property type="term" value="F:superoxide dismutase activity"/>
    <property type="evidence" value="ECO:0007669"/>
    <property type="project" value="UniProtKB-EC"/>
</dbReference>
<proteinExistence type="inferred from homology"/>
<evidence type="ECO:0000256" key="3">
    <source>
        <dbReference type="RuleBase" id="RU000393"/>
    </source>
</evidence>
<keyword evidence="8" id="KW-1185">Reference proteome</keyword>
<organism evidence="7 8">
    <name type="scientific">Alteribacillus iranensis</name>
    <dbReference type="NCBI Taxonomy" id="930128"/>
    <lineage>
        <taxon>Bacteria</taxon>
        <taxon>Bacillati</taxon>
        <taxon>Bacillota</taxon>
        <taxon>Bacilli</taxon>
        <taxon>Bacillales</taxon>
        <taxon>Bacillaceae</taxon>
        <taxon>Alteribacillus</taxon>
    </lineage>
</organism>
<feature type="compositionally biased region" description="Polar residues" evidence="4">
    <location>
        <begin position="67"/>
        <end position="86"/>
    </location>
</feature>
<reference evidence="7 8" key="1">
    <citation type="submission" date="2016-10" db="EMBL/GenBank/DDBJ databases">
        <authorList>
            <person name="de Groot N.N."/>
        </authorList>
    </citation>
    <scope>NUCLEOTIDE SEQUENCE [LARGE SCALE GENOMIC DNA]</scope>
    <source>
        <strain evidence="7 8">DSM 23995</strain>
    </source>
</reference>
<comment type="function">
    <text evidence="2">Destroys radicals which are normally produced within the cells and which are toxic to biological systems. May play a role in favoring mycobacterial survival in phagocytes.</text>
</comment>
<feature type="domain" description="Superoxide dismutase copper/zinc binding" evidence="6">
    <location>
        <begin position="95"/>
        <end position="227"/>
    </location>
</feature>
<keyword evidence="3" id="KW-0862">Zinc</keyword>
<evidence type="ECO:0000256" key="4">
    <source>
        <dbReference type="SAM" id="MobiDB-lite"/>
    </source>
</evidence>
<name>A0A1I2E0V2_9BACI</name>
<dbReference type="InterPro" id="IPR001424">
    <property type="entry name" value="SOD_Cu_Zn_dom"/>
</dbReference>
<evidence type="ECO:0000256" key="1">
    <source>
        <dbReference type="ARBA" id="ARBA00010457"/>
    </source>
</evidence>
<dbReference type="EC" id="1.15.1.1" evidence="3"/>
<dbReference type="PROSITE" id="PS00332">
    <property type="entry name" value="SOD_CU_ZN_2"/>
    <property type="match status" value="1"/>
</dbReference>
<keyword evidence="3" id="KW-0479">Metal-binding</keyword>
<evidence type="ECO:0000256" key="2">
    <source>
        <dbReference type="ARBA" id="ARBA00024900"/>
    </source>
</evidence>
<feature type="compositionally biased region" description="Basic and acidic residues" evidence="4">
    <location>
        <begin position="119"/>
        <end position="129"/>
    </location>
</feature>
<dbReference type="Proteomes" id="UP000199516">
    <property type="component" value="Unassembled WGS sequence"/>
</dbReference>
<comment type="similarity">
    <text evidence="1 3">Belongs to the Cu-Zn superoxide dismutase family.</text>
</comment>
<dbReference type="InterPro" id="IPR018152">
    <property type="entry name" value="SOD_Cu/Zn_BS"/>
</dbReference>
<evidence type="ECO:0000313" key="8">
    <source>
        <dbReference type="Proteomes" id="UP000199516"/>
    </source>
</evidence>
<dbReference type="RefSeq" id="WP_177194793.1">
    <property type="nucleotide sequence ID" value="NZ_FONT01000005.1"/>
</dbReference>
<feature type="region of interest" description="Disordered" evidence="4">
    <location>
        <begin position="23"/>
        <end position="105"/>
    </location>
</feature>